<dbReference type="FunFam" id="3.90.226.10:FF:000034">
    <property type="entry name" value="Enoyl-CoA delta isomerase 1"/>
    <property type="match status" value="1"/>
</dbReference>
<proteinExistence type="predicted"/>
<keyword evidence="18" id="KW-1185">Reference proteome</keyword>
<dbReference type="GO" id="GO:0005759">
    <property type="term" value="C:mitochondrial matrix"/>
    <property type="evidence" value="ECO:0007669"/>
    <property type="project" value="UniProtKB-SubCell"/>
</dbReference>
<evidence type="ECO:0000256" key="8">
    <source>
        <dbReference type="ARBA" id="ARBA00023128"/>
    </source>
</evidence>
<keyword evidence="6" id="KW-0007">Acetylation</keyword>
<evidence type="ECO:0000256" key="2">
    <source>
        <dbReference type="ARBA" id="ARBA00005005"/>
    </source>
</evidence>
<dbReference type="PANTHER" id="PTHR11941">
    <property type="entry name" value="ENOYL-COA HYDRATASE-RELATED"/>
    <property type="match status" value="1"/>
</dbReference>
<comment type="pathway">
    <text evidence="2">Lipid metabolism; fatty acid beta-oxidation.</text>
</comment>
<dbReference type="EMBL" id="JADBJN010000002">
    <property type="protein sequence ID" value="KAG5675601.1"/>
    <property type="molecule type" value="Genomic_DNA"/>
</dbReference>
<evidence type="ECO:0000256" key="9">
    <source>
        <dbReference type="ARBA" id="ARBA00023235"/>
    </source>
</evidence>
<dbReference type="PANTHER" id="PTHR11941:SF45">
    <property type="entry name" value="ENOYL-COA DELTA ISOMERASE 1, MITOCHONDRIAL"/>
    <property type="match status" value="1"/>
</dbReference>
<keyword evidence="4" id="KW-0276">Fatty acid metabolism</keyword>
<dbReference type="GO" id="GO:0006635">
    <property type="term" value="P:fatty acid beta-oxidation"/>
    <property type="evidence" value="ECO:0007669"/>
    <property type="project" value="TreeGrafter"/>
</dbReference>
<comment type="catalytic activity">
    <reaction evidence="13">
        <text>(3Z)-octenoyl-CoA = (2E)-octenoyl-CoA</text>
        <dbReference type="Rhea" id="RHEA:46044"/>
        <dbReference type="ChEBI" id="CHEBI:62242"/>
        <dbReference type="ChEBI" id="CHEBI:85640"/>
    </reaction>
    <physiologicalReaction direction="left-to-right" evidence="13">
        <dbReference type="Rhea" id="RHEA:46045"/>
    </physiologicalReaction>
</comment>
<sequence>MLSSKFIHAFTRQIYHTNLITSATFNVIKKHNSTHTKNDLVLVDVNDKTGFSIVTLNRPPVNSLNLELLSAFSSVLDDLHKNNSRGMILTSSSSTVFSAGLDINELYKPDMDRVRKFWTSLQDCWIKLYGSSFPTAAAINGHAPAGGCLFAMCCEYRVMLPKYTIGLNETQLGIVAPTWFMATMKNTIPLRQAELALTLGKMFKTDDALKLGLIDEIAENKEDAIHKCEIFLKKYQKIPQTARALTKQSYRKNDIMELENNREADLQLFFLAISDPRVQSSLGKYVAFLKLKSRMKPILEAVKFLKGIFKSKKKKN</sequence>
<evidence type="ECO:0000256" key="13">
    <source>
        <dbReference type="ARBA" id="ARBA00052542"/>
    </source>
</evidence>
<dbReference type="GO" id="GO:0004165">
    <property type="term" value="F:delta(3)-delta(2)-enoyl-CoA isomerase activity"/>
    <property type="evidence" value="ECO:0007669"/>
    <property type="project" value="UniProtKB-EC"/>
</dbReference>
<comment type="subunit">
    <text evidence="3">Homotrimer.</text>
</comment>
<dbReference type="InterPro" id="IPR001753">
    <property type="entry name" value="Enoyl-CoA_hydra/iso"/>
</dbReference>
<evidence type="ECO:0000256" key="16">
    <source>
        <dbReference type="ARBA" id="ARBA00083575"/>
    </source>
</evidence>
<evidence type="ECO:0000256" key="6">
    <source>
        <dbReference type="ARBA" id="ARBA00022990"/>
    </source>
</evidence>
<organism evidence="17 18">
    <name type="scientific">Polypedilum vanderplanki</name>
    <name type="common">Sleeping chironomid midge</name>
    <dbReference type="NCBI Taxonomy" id="319348"/>
    <lineage>
        <taxon>Eukaryota</taxon>
        <taxon>Metazoa</taxon>
        <taxon>Ecdysozoa</taxon>
        <taxon>Arthropoda</taxon>
        <taxon>Hexapoda</taxon>
        <taxon>Insecta</taxon>
        <taxon>Pterygota</taxon>
        <taxon>Neoptera</taxon>
        <taxon>Endopterygota</taxon>
        <taxon>Diptera</taxon>
        <taxon>Nematocera</taxon>
        <taxon>Chironomoidea</taxon>
        <taxon>Chironomidae</taxon>
        <taxon>Chironominae</taxon>
        <taxon>Polypedilum</taxon>
        <taxon>Polypedilum</taxon>
    </lineage>
</organism>
<name>A0A9J6C055_POLVA</name>
<evidence type="ECO:0000256" key="7">
    <source>
        <dbReference type="ARBA" id="ARBA00023098"/>
    </source>
</evidence>
<evidence type="ECO:0000313" key="17">
    <source>
        <dbReference type="EMBL" id="KAG5675601.1"/>
    </source>
</evidence>
<gene>
    <name evidence="17" type="ORF">PVAND_005493</name>
</gene>
<comment type="catalytic activity">
    <reaction evidence="11">
        <text>(2E)-tetradecenoyl-CoA = (3Z)-tetradecenoyl-CoA</text>
        <dbReference type="Rhea" id="RHEA:29847"/>
        <dbReference type="ChEBI" id="CHEBI:61405"/>
        <dbReference type="ChEBI" id="CHEBI:61968"/>
    </reaction>
    <physiologicalReaction direction="right-to-left" evidence="11">
        <dbReference type="Rhea" id="RHEA:29849"/>
    </physiologicalReaction>
</comment>
<dbReference type="Gene3D" id="3.90.226.10">
    <property type="entry name" value="2-enoyl-CoA Hydratase, Chain A, domain 1"/>
    <property type="match status" value="1"/>
</dbReference>
<evidence type="ECO:0000256" key="4">
    <source>
        <dbReference type="ARBA" id="ARBA00022832"/>
    </source>
</evidence>
<dbReference type="CDD" id="cd06558">
    <property type="entry name" value="crotonase-like"/>
    <property type="match status" value="1"/>
</dbReference>
<keyword evidence="9" id="KW-0413">Isomerase</keyword>
<evidence type="ECO:0000256" key="12">
    <source>
        <dbReference type="ARBA" id="ARBA00052376"/>
    </source>
</evidence>
<evidence type="ECO:0000256" key="3">
    <source>
        <dbReference type="ARBA" id="ARBA00011233"/>
    </source>
</evidence>
<keyword evidence="5" id="KW-0809">Transit peptide</keyword>
<comment type="function">
    <text evidence="14">Key enzyme of fatty acid beta-oxidation. Able to isomerize both 3-cis (3Z) and 3-trans (3E) double bonds into the 2-trans (2E) form in a range of enoyl-CoA species, with a preference for (3Z)-enoyl-CoAs over (3E)-enoyl-CoAs. The catalytic efficiency of this enzyme is not affected by the fatty acyl chain length.</text>
</comment>
<comment type="catalytic activity">
    <reaction evidence="12">
        <text>(3Z)-dodecenoyl-CoA = (2E)-dodecenoyl-CoA</text>
        <dbReference type="Rhea" id="RHEA:23716"/>
        <dbReference type="ChEBI" id="CHEBI:57330"/>
        <dbReference type="ChEBI" id="CHEBI:58543"/>
        <dbReference type="EC" id="5.3.3.8"/>
    </reaction>
    <physiologicalReaction direction="left-to-right" evidence="12">
        <dbReference type="Rhea" id="RHEA:23717"/>
    </physiologicalReaction>
</comment>
<evidence type="ECO:0000313" key="18">
    <source>
        <dbReference type="Proteomes" id="UP001107558"/>
    </source>
</evidence>
<comment type="subcellular location">
    <subcellularLocation>
        <location evidence="1">Mitochondrion matrix</location>
    </subcellularLocation>
</comment>
<dbReference type="Gene3D" id="6.10.250.170">
    <property type="match status" value="1"/>
</dbReference>
<evidence type="ECO:0000256" key="1">
    <source>
        <dbReference type="ARBA" id="ARBA00004305"/>
    </source>
</evidence>
<dbReference type="Pfam" id="PF00378">
    <property type="entry name" value="ECH_1"/>
    <property type="match status" value="1"/>
</dbReference>
<comment type="catalytic activity">
    <reaction evidence="10">
        <text>(3Z)-decenoyl-CoA = (2E)-decenoyl-CoA</text>
        <dbReference type="Rhea" id="RHEA:77195"/>
        <dbReference type="ChEBI" id="CHEBI:61406"/>
        <dbReference type="ChEBI" id="CHEBI:195601"/>
    </reaction>
    <physiologicalReaction direction="left-to-right" evidence="10">
        <dbReference type="Rhea" id="RHEA:77196"/>
    </physiologicalReaction>
</comment>
<evidence type="ECO:0000256" key="5">
    <source>
        <dbReference type="ARBA" id="ARBA00022946"/>
    </source>
</evidence>
<evidence type="ECO:0000256" key="11">
    <source>
        <dbReference type="ARBA" id="ARBA00051293"/>
    </source>
</evidence>
<evidence type="ECO:0000256" key="10">
    <source>
        <dbReference type="ARBA" id="ARBA00050938"/>
    </source>
</evidence>
<dbReference type="SUPFAM" id="SSF52096">
    <property type="entry name" value="ClpP/crotonase"/>
    <property type="match status" value="1"/>
</dbReference>
<dbReference type="AlphaFoldDB" id="A0A9J6C055"/>
<comment type="caution">
    <text evidence="17">The sequence shown here is derived from an EMBL/GenBank/DDBJ whole genome shotgun (WGS) entry which is preliminary data.</text>
</comment>
<evidence type="ECO:0000256" key="14">
    <source>
        <dbReference type="ARBA" id="ARBA00056147"/>
    </source>
</evidence>
<accession>A0A9J6C055</accession>
<dbReference type="OrthoDB" id="1696280at2759"/>
<keyword evidence="7" id="KW-0443">Lipid metabolism</keyword>
<keyword evidence="8" id="KW-0496">Mitochondrion</keyword>
<dbReference type="InterPro" id="IPR029045">
    <property type="entry name" value="ClpP/crotonase-like_dom_sf"/>
</dbReference>
<reference evidence="17" key="1">
    <citation type="submission" date="2021-03" db="EMBL/GenBank/DDBJ databases">
        <title>Chromosome level genome of the anhydrobiotic midge Polypedilum vanderplanki.</title>
        <authorList>
            <person name="Yoshida Y."/>
            <person name="Kikawada T."/>
            <person name="Gusev O."/>
        </authorList>
    </citation>
    <scope>NUCLEOTIDE SEQUENCE</scope>
    <source>
        <strain evidence="17">NIAS01</strain>
        <tissue evidence="17">Whole body or cell culture</tissue>
    </source>
</reference>
<protein>
    <recommendedName>
        <fullName evidence="15">Enoyl-CoA delta isomerase 1, mitochondrial</fullName>
    </recommendedName>
    <alternativeName>
        <fullName evidence="16">3,2-trans-enoyl-CoA isomerase</fullName>
    </alternativeName>
</protein>
<dbReference type="Proteomes" id="UP001107558">
    <property type="component" value="Chromosome 2"/>
</dbReference>
<evidence type="ECO:0000256" key="15">
    <source>
        <dbReference type="ARBA" id="ARBA00068317"/>
    </source>
</evidence>